<dbReference type="InterPro" id="IPR011518">
    <property type="entry name" value="Transposase_36"/>
</dbReference>
<evidence type="ECO:0000313" key="2">
    <source>
        <dbReference type="Proteomes" id="UP000218418"/>
    </source>
</evidence>
<keyword evidence="2" id="KW-1185">Reference proteome</keyword>
<proteinExistence type="predicted"/>
<dbReference type="EMBL" id="AP018227">
    <property type="protein sequence ID" value="BAY83850.1"/>
    <property type="molecule type" value="Genomic_DNA"/>
</dbReference>
<dbReference type="AlphaFoldDB" id="A0A1Z4LRH8"/>
<accession>A0A1Z4LRH8</accession>
<protein>
    <submittedName>
        <fullName evidence="1">Transposase</fullName>
    </submittedName>
</protein>
<sequence>MGRQLYPNSQNLLITADCGGSNSNRSRLWKFKLQQLANETGLRIHVCHFPPGTSKWNRIEHRLFCHISQNWRGRPLDSFMVIVNLISNTTTKQGLTVHAQLDTNKYPVGIKVSDKDFNAIAITSYTFHGEWNYQINPIKS</sequence>
<evidence type="ECO:0000313" key="1">
    <source>
        <dbReference type="EMBL" id="BAY83850.1"/>
    </source>
</evidence>
<reference evidence="1 2" key="1">
    <citation type="submission" date="2017-06" db="EMBL/GenBank/DDBJ databases">
        <title>Genome sequencing of cyanobaciteial culture collection at National Institute for Environmental Studies (NIES).</title>
        <authorList>
            <person name="Hirose Y."/>
            <person name="Shimura Y."/>
            <person name="Fujisawa T."/>
            <person name="Nakamura Y."/>
            <person name="Kawachi M."/>
        </authorList>
    </citation>
    <scope>NUCLEOTIDE SEQUENCE [LARGE SCALE GENOMIC DNA]</scope>
    <source>
        <strain evidence="1 2">NIES-267</strain>
    </source>
</reference>
<organism evidence="1 2">
    <name type="scientific">Calothrix parasitica NIES-267</name>
    <dbReference type="NCBI Taxonomy" id="1973488"/>
    <lineage>
        <taxon>Bacteria</taxon>
        <taxon>Bacillati</taxon>
        <taxon>Cyanobacteriota</taxon>
        <taxon>Cyanophyceae</taxon>
        <taxon>Nostocales</taxon>
        <taxon>Calotrichaceae</taxon>
        <taxon>Calothrix</taxon>
    </lineage>
</organism>
<dbReference type="Proteomes" id="UP000218418">
    <property type="component" value="Chromosome"/>
</dbReference>
<name>A0A1Z4LRH8_9CYAN</name>
<dbReference type="Pfam" id="PF07592">
    <property type="entry name" value="DDE_Tnp_ISAZ013"/>
    <property type="match status" value="1"/>
</dbReference>
<dbReference type="NCBIfam" id="NF033519">
    <property type="entry name" value="transpos_ISAzo13"/>
    <property type="match status" value="1"/>
</dbReference>
<gene>
    <name evidence="1" type="ORF">NIES267_33440</name>
</gene>